<evidence type="ECO:0000256" key="7">
    <source>
        <dbReference type="ARBA" id="ARBA00023136"/>
    </source>
</evidence>
<protein>
    <submittedName>
        <fullName evidence="11">TRAP-type C4-dicarboxylate transport system permease small subunit</fullName>
    </submittedName>
</protein>
<keyword evidence="3" id="KW-1003">Cell membrane</keyword>
<evidence type="ECO:0000256" key="3">
    <source>
        <dbReference type="ARBA" id="ARBA00022475"/>
    </source>
</evidence>
<evidence type="ECO:0000256" key="2">
    <source>
        <dbReference type="ARBA" id="ARBA00022448"/>
    </source>
</evidence>
<proteinExistence type="inferred from homology"/>
<feature type="transmembrane region" description="Helical" evidence="9">
    <location>
        <begin position="12"/>
        <end position="31"/>
    </location>
</feature>
<feature type="domain" description="Tripartite ATP-independent periplasmic transporters DctQ component" evidence="10">
    <location>
        <begin position="27"/>
        <end position="159"/>
    </location>
</feature>
<dbReference type="AlphaFoldDB" id="A0A846QJH1"/>
<comment type="caution">
    <text evidence="11">The sequence shown here is derived from an EMBL/GenBank/DDBJ whole genome shotgun (WGS) entry which is preliminary data.</text>
</comment>
<dbReference type="Proteomes" id="UP000580856">
    <property type="component" value="Unassembled WGS sequence"/>
</dbReference>
<feature type="transmembrane region" description="Helical" evidence="9">
    <location>
        <begin position="51"/>
        <end position="69"/>
    </location>
</feature>
<evidence type="ECO:0000256" key="5">
    <source>
        <dbReference type="ARBA" id="ARBA00022692"/>
    </source>
</evidence>
<dbReference type="EMBL" id="JAATJA010000001">
    <property type="protein sequence ID" value="NJB67237.1"/>
    <property type="molecule type" value="Genomic_DNA"/>
</dbReference>
<dbReference type="PANTHER" id="PTHR35011">
    <property type="entry name" value="2,3-DIKETO-L-GULONATE TRAP TRANSPORTER SMALL PERMEASE PROTEIN YIAM"/>
    <property type="match status" value="1"/>
</dbReference>
<gene>
    <name evidence="11" type="ORF">GGQ74_000877</name>
</gene>
<dbReference type="InterPro" id="IPR055348">
    <property type="entry name" value="DctQ"/>
</dbReference>
<comment type="similarity">
    <text evidence="8">Belongs to the TRAP transporter small permease family.</text>
</comment>
<keyword evidence="12" id="KW-1185">Reference proteome</keyword>
<evidence type="ECO:0000256" key="9">
    <source>
        <dbReference type="SAM" id="Phobius"/>
    </source>
</evidence>
<sequence length="160" mass="17826">MSERFVRMAEGLSLGGAFLSALFMGLIVLLIVVEITLRTVAGASTFVASEYSGYFLVAVVVLGLAYTLREEAHIRITLVHSRLPRRWRRRVDVLVGLSSMVMTAFILVYAVLMVYETRALEMTADTISETPLWIPQVVIPVGLVLFLFQFAAFIAGRVRK</sequence>
<dbReference type="GO" id="GO:0015740">
    <property type="term" value="P:C4-dicarboxylate transport"/>
    <property type="evidence" value="ECO:0007669"/>
    <property type="project" value="TreeGrafter"/>
</dbReference>
<evidence type="ECO:0000313" key="12">
    <source>
        <dbReference type="Proteomes" id="UP000580856"/>
    </source>
</evidence>
<keyword evidence="4" id="KW-0997">Cell inner membrane</keyword>
<evidence type="ECO:0000256" key="6">
    <source>
        <dbReference type="ARBA" id="ARBA00022989"/>
    </source>
</evidence>
<organism evidence="11 12">
    <name type="scientific">Desulfobaculum xiamenense</name>
    <dbReference type="NCBI Taxonomy" id="995050"/>
    <lineage>
        <taxon>Bacteria</taxon>
        <taxon>Pseudomonadati</taxon>
        <taxon>Thermodesulfobacteriota</taxon>
        <taxon>Desulfovibrionia</taxon>
        <taxon>Desulfovibrionales</taxon>
        <taxon>Desulfovibrionaceae</taxon>
        <taxon>Desulfobaculum</taxon>
    </lineage>
</organism>
<evidence type="ECO:0000256" key="8">
    <source>
        <dbReference type="ARBA" id="ARBA00038436"/>
    </source>
</evidence>
<keyword evidence="6 9" id="KW-1133">Transmembrane helix</keyword>
<comment type="subcellular location">
    <subcellularLocation>
        <location evidence="1">Cell inner membrane</location>
        <topology evidence="1">Multi-pass membrane protein</topology>
    </subcellularLocation>
</comment>
<feature type="transmembrane region" description="Helical" evidence="9">
    <location>
        <begin position="132"/>
        <end position="155"/>
    </location>
</feature>
<keyword evidence="7 9" id="KW-0472">Membrane</keyword>
<dbReference type="Pfam" id="PF04290">
    <property type="entry name" value="DctQ"/>
    <property type="match status" value="1"/>
</dbReference>
<evidence type="ECO:0000256" key="1">
    <source>
        <dbReference type="ARBA" id="ARBA00004429"/>
    </source>
</evidence>
<accession>A0A846QJH1</accession>
<name>A0A846QJH1_9BACT</name>
<feature type="transmembrane region" description="Helical" evidence="9">
    <location>
        <begin position="90"/>
        <end position="112"/>
    </location>
</feature>
<reference evidence="11 12" key="1">
    <citation type="submission" date="2020-03" db="EMBL/GenBank/DDBJ databases">
        <title>Genomic Encyclopedia of Type Strains, Phase IV (KMG-IV): sequencing the most valuable type-strain genomes for metagenomic binning, comparative biology and taxonomic classification.</title>
        <authorList>
            <person name="Goeker M."/>
        </authorList>
    </citation>
    <scope>NUCLEOTIDE SEQUENCE [LARGE SCALE GENOMIC DNA]</scope>
    <source>
        <strain evidence="11 12">DSM 24233</strain>
    </source>
</reference>
<evidence type="ECO:0000259" key="10">
    <source>
        <dbReference type="Pfam" id="PF04290"/>
    </source>
</evidence>
<keyword evidence="2" id="KW-0813">Transport</keyword>
<dbReference type="PANTHER" id="PTHR35011:SF10">
    <property type="entry name" value="TRAP TRANSPORTER SMALL PERMEASE PROTEIN"/>
    <property type="match status" value="1"/>
</dbReference>
<dbReference type="GO" id="GO:0022857">
    <property type="term" value="F:transmembrane transporter activity"/>
    <property type="evidence" value="ECO:0007669"/>
    <property type="project" value="TreeGrafter"/>
</dbReference>
<dbReference type="GO" id="GO:0005886">
    <property type="term" value="C:plasma membrane"/>
    <property type="evidence" value="ECO:0007669"/>
    <property type="project" value="UniProtKB-SubCell"/>
</dbReference>
<evidence type="ECO:0000313" key="11">
    <source>
        <dbReference type="EMBL" id="NJB67237.1"/>
    </source>
</evidence>
<keyword evidence="5 9" id="KW-0812">Transmembrane</keyword>
<dbReference type="InterPro" id="IPR007387">
    <property type="entry name" value="TRAP_DctQ"/>
</dbReference>
<evidence type="ECO:0000256" key="4">
    <source>
        <dbReference type="ARBA" id="ARBA00022519"/>
    </source>
</evidence>
<dbReference type="RefSeq" id="WP_167940306.1">
    <property type="nucleotide sequence ID" value="NZ_JAATJA010000001.1"/>
</dbReference>